<evidence type="ECO:0000256" key="7">
    <source>
        <dbReference type="ARBA" id="ARBA00022741"/>
    </source>
</evidence>
<dbReference type="Pfam" id="PF02518">
    <property type="entry name" value="HATPase_c"/>
    <property type="match status" value="1"/>
</dbReference>
<comment type="catalytic activity">
    <reaction evidence="1">
        <text>ATP + protein L-histidine = ADP + protein N-phospho-L-histidine.</text>
        <dbReference type="EC" id="2.7.13.3"/>
    </reaction>
</comment>
<dbReference type="AlphaFoldDB" id="A0A0A5GH34"/>
<dbReference type="PANTHER" id="PTHR45453">
    <property type="entry name" value="PHOSPHATE REGULON SENSOR PROTEIN PHOR"/>
    <property type="match status" value="1"/>
</dbReference>
<dbReference type="eggNOG" id="COG0642">
    <property type="taxonomic scope" value="Bacteria"/>
</dbReference>
<dbReference type="SMART" id="SM00387">
    <property type="entry name" value="HATPase_c"/>
    <property type="match status" value="1"/>
</dbReference>
<name>A0A0A5GH34_9BACI</name>
<dbReference type="RefSeq" id="WP_026800798.1">
    <property type="nucleotide sequence ID" value="NZ_AULI01000010.1"/>
</dbReference>
<reference evidence="15 16" key="1">
    <citation type="submission" date="2013-08" db="EMBL/GenBank/DDBJ databases">
        <authorList>
            <person name="Huang J."/>
            <person name="Wang G."/>
        </authorList>
    </citation>
    <scope>NUCLEOTIDE SEQUENCE [LARGE SCALE GENOMIC DNA]</scope>
    <source>
        <strain evidence="15 16">JSM 076056</strain>
    </source>
</reference>
<feature type="domain" description="Histidine kinase" evidence="14">
    <location>
        <begin position="121"/>
        <end position="326"/>
    </location>
</feature>
<evidence type="ECO:0000256" key="11">
    <source>
        <dbReference type="ARBA" id="ARBA00023012"/>
    </source>
</evidence>
<evidence type="ECO:0000256" key="1">
    <source>
        <dbReference type="ARBA" id="ARBA00000085"/>
    </source>
</evidence>
<evidence type="ECO:0000256" key="8">
    <source>
        <dbReference type="ARBA" id="ARBA00022777"/>
    </source>
</evidence>
<accession>A0A0A5GH34</accession>
<dbReference type="PRINTS" id="PR00344">
    <property type="entry name" value="BCTRLSENSOR"/>
</dbReference>
<dbReference type="PROSITE" id="PS50109">
    <property type="entry name" value="HIS_KIN"/>
    <property type="match status" value="1"/>
</dbReference>
<evidence type="ECO:0000256" key="2">
    <source>
        <dbReference type="ARBA" id="ARBA00004651"/>
    </source>
</evidence>
<dbReference type="EC" id="2.7.13.3" evidence="3"/>
<evidence type="ECO:0000256" key="4">
    <source>
        <dbReference type="ARBA" id="ARBA00022475"/>
    </source>
</evidence>
<feature type="transmembrane region" description="Helical" evidence="13">
    <location>
        <begin position="12"/>
        <end position="32"/>
    </location>
</feature>
<keyword evidence="6 13" id="KW-0812">Transmembrane</keyword>
<comment type="subcellular location">
    <subcellularLocation>
        <location evidence="2">Cell membrane</location>
        <topology evidence="2">Multi-pass membrane protein</topology>
    </subcellularLocation>
</comment>
<evidence type="ECO:0000256" key="3">
    <source>
        <dbReference type="ARBA" id="ARBA00012438"/>
    </source>
</evidence>
<dbReference type="Gene3D" id="3.30.565.10">
    <property type="entry name" value="Histidine kinase-like ATPase, C-terminal domain"/>
    <property type="match status" value="1"/>
</dbReference>
<evidence type="ECO:0000256" key="13">
    <source>
        <dbReference type="SAM" id="Phobius"/>
    </source>
</evidence>
<keyword evidence="7" id="KW-0547">Nucleotide-binding</keyword>
<evidence type="ECO:0000313" key="16">
    <source>
        <dbReference type="Proteomes" id="UP000030528"/>
    </source>
</evidence>
<keyword evidence="8 15" id="KW-0418">Kinase</keyword>
<comment type="caution">
    <text evidence="15">The sequence shown here is derived from an EMBL/GenBank/DDBJ whole genome shotgun (WGS) entry which is preliminary data.</text>
</comment>
<dbReference type="OrthoDB" id="9780487at2"/>
<feature type="transmembrane region" description="Helical" evidence="13">
    <location>
        <begin position="38"/>
        <end position="58"/>
    </location>
</feature>
<dbReference type="EMBL" id="AVPE01000010">
    <property type="protein sequence ID" value="KGX91344.1"/>
    <property type="molecule type" value="Genomic_DNA"/>
</dbReference>
<evidence type="ECO:0000259" key="14">
    <source>
        <dbReference type="PROSITE" id="PS50109"/>
    </source>
</evidence>
<dbReference type="SUPFAM" id="SSF55874">
    <property type="entry name" value="ATPase domain of HSP90 chaperone/DNA topoisomerase II/histidine kinase"/>
    <property type="match status" value="1"/>
</dbReference>
<dbReference type="InterPro" id="IPR036890">
    <property type="entry name" value="HATPase_C_sf"/>
</dbReference>
<organism evidence="15 16">
    <name type="scientific">Pontibacillus halophilus JSM 076056 = DSM 19796</name>
    <dbReference type="NCBI Taxonomy" id="1385510"/>
    <lineage>
        <taxon>Bacteria</taxon>
        <taxon>Bacillati</taxon>
        <taxon>Bacillota</taxon>
        <taxon>Bacilli</taxon>
        <taxon>Bacillales</taxon>
        <taxon>Bacillaceae</taxon>
        <taxon>Pontibacillus</taxon>
    </lineage>
</organism>
<keyword evidence="16" id="KW-1185">Reference proteome</keyword>
<proteinExistence type="predicted"/>
<dbReference type="GO" id="GO:0005886">
    <property type="term" value="C:plasma membrane"/>
    <property type="evidence" value="ECO:0007669"/>
    <property type="project" value="UniProtKB-SubCell"/>
</dbReference>
<evidence type="ECO:0000256" key="10">
    <source>
        <dbReference type="ARBA" id="ARBA00022989"/>
    </source>
</evidence>
<keyword evidence="11" id="KW-0902">Two-component regulatory system</keyword>
<keyword evidence="9" id="KW-0067">ATP-binding</keyword>
<sequence length="334" mass="39129">MIATFLRERLSWILLLVSFQLLAILLAFVDSTVPITSVLYYVLLTSTLFLLFLVIRYINEMQFYKKLSIRNHDFDIGTIPKGESPLEELVEEHLTTQVEQLRHEAFRHQQQLEEEQDELVAWIHEVKTPLSAIRLIMDKVNHEETQSQLYYEWLRIHHLLDQQLYQKRLPFMQNDLYMEKVSLRELVVTELRSLQSWCMQKGIGFELQLHGQHVLSDAKWLAFILRQLLTNAIKYSQNQDIHLTSYEKDGQIALSISDKGRGIEKQDLPRIFDKGFTSTSVHNDRSSTGMGLYLAKRIADNLRIRVTVNSIYGEGSTFTLFFPNQNDIDHVRSM</sequence>
<dbReference type="InterPro" id="IPR005467">
    <property type="entry name" value="His_kinase_dom"/>
</dbReference>
<dbReference type="GO" id="GO:0004721">
    <property type="term" value="F:phosphoprotein phosphatase activity"/>
    <property type="evidence" value="ECO:0007669"/>
    <property type="project" value="TreeGrafter"/>
</dbReference>
<dbReference type="Proteomes" id="UP000030528">
    <property type="component" value="Unassembled WGS sequence"/>
</dbReference>
<dbReference type="GO" id="GO:0000155">
    <property type="term" value="F:phosphorelay sensor kinase activity"/>
    <property type="evidence" value="ECO:0007669"/>
    <property type="project" value="TreeGrafter"/>
</dbReference>
<evidence type="ECO:0000256" key="12">
    <source>
        <dbReference type="ARBA" id="ARBA00023136"/>
    </source>
</evidence>
<evidence type="ECO:0000256" key="5">
    <source>
        <dbReference type="ARBA" id="ARBA00022679"/>
    </source>
</evidence>
<dbReference type="STRING" id="1385510.GCA_000425205_02463"/>
<dbReference type="GO" id="GO:0016036">
    <property type="term" value="P:cellular response to phosphate starvation"/>
    <property type="evidence" value="ECO:0007669"/>
    <property type="project" value="TreeGrafter"/>
</dbReference>
<dbReference type="GO" id="GO:0005524">
    <property type="term" value="F:ATP binding"/>
    <property type="evidence" value="ECO:0007669"/>
    <property type="project" value="UniProtKB-KW"/>
</dbReference>
<dbReference type="InterPro" id="IPR050351">
    <property type="entry name" value="BphY/WalK/GraS-like"/>
</dbReference>
<keyword evidence="5" id="KW-0808">Transferase</keyword>
<keyword evidence="12 13" id="KW-0472">Membrane</keyword>
<dbReference type="InterPro" id="IPR004358">
    <property type="entry name" value="Sig_transdc_His_kin-like_C"/>
</dbReference>
<dbReference type="InterPro" id="IPR003594">
    <property type="entry name" value="HATPase_dom"/>
</dbReference>
<gene>
    <name evidence="15" type="ORF">N781_04585</name>
</gene>
<keyword evidence="4" id="KW-1003">Cell membrane</keyword>
<keyword evidence="10 13" id="KW-1133">Transmembrane helix</keyword>
<protein>
    <recommendedName>
        <fullName evidence="3">histidine kinase</fullName>
        <ecNumber evidence="3">2.7.13.3</ecNumber>
    </recommendedName>
</protein>
<evidence type="ECO:0000313" key="15">
    <source>
        <dbReference type="EMBL" id="KGX91344.1"/>
    </source>
</evidence>
<evidence type="ECO:0000256" key="9">
    <source>
        <dbReference type="ARBA" id="ARBA00022840"/>
    </source>
</evidence>
<evidence type="ECO:0000256" key="6">
    <source>
        <dbReference type="ARBA" id="ARBA00022692"/>
    </source>
</evidence>
<dbReference type="PANTHER" id="PTHR45453:SF2">
    <property type="entry name" value="HISTIDINE KINASE"/>
    <property type="match status" value="1"/>
</dbReference>